<reference evidence="1" key="1">
    <citation type="submission" date="2018-05" db="EMBL/GenBank/DDBJ databases">
        <authorList>
            <person name="Lanie J.A."/>
            <person name="Ng W.-L."/>
            <person name="Kazmierczak K.M."/>
            <person name="Andrzejewski T.M."/>
            <person name="Davidsen T.M."/>
            <person name="Wayne K.J."/>
            <person name="Tettelin H."/>
            <person name="Glass J.I."/>
            <person name="Rusch D."/>
            <person name="Podicherti R."/>
            <person name="Tsui H.-C.T."/>
            <person name="Winkler M.E."/>
        </authorList>
    </citation>
    <scope>NUCLEOTIDE SEQUENCE</scope>
</reference>
<organism evidence="1">
    <name type="scientific">marine metagenome</name>
    <dbReference type="NCBI Taxonomy" id="408172"/>
    <lineage>
        <taxon>unclassified sequences</taxon>
        <taxon>metagenomes</taxon>
        <taxon>ecological metagenomes</taxon>
    </lineage>
</organism>
<dbReference type="EMBL" id="UINC01002673">
    <property type="protein sequence ID" value="SUZ99141.1"/>
    <property type="molecule type" value="Genomic_DNA"/>
</dbReference>
<evidence type="ECO:0000313" key="1">
    <source>
        <dbReference type="EMBL" id="SUZ99141.1"/>
    </source>
</evidence>
<name>A0A381S765_9ZZZZ</name>
<accession>A0A381S765</accession>
<protein>
    <submittedName>
        <fullName evidence="1">Uncharacterized protein</fullName>
    </submittedName>
</protein>
<dbReference type="AlphaFoldDB" id="A0A381S765"/>
<proteinExistence type="predicted"/>
<gene>
    <name evidence="1" type="ORF">METZ01_LOCUS51995</name>
</gene>
<sequence length="430" mass="49197">MWAKSKSIFFIFTLISTLTAAPPSLHVYVIPFDNIKNDVAIAWLSDAFSEMVNASLSQHDRIYLKDKTGLEEVMSNRSLLLQQRPGTKNLLVLGKFERALDKISVAVQLIDISSWDELDSRKVRGDYNDITGINRSLSETINTMLVPFLPKIEKGPYPTLTEGERMREPPSYAEKAIDLSSSIDKAIDELEKELDVNIGARGRVDPKELKEKDGEWILDLSKDDYENSRPENDSNTDLMTGVLENLMENPYEINLKRPQLNYDPENRKEFQIVFPVTYRLKGNIIKDMLTSLPYSGLKQDGNLTVFYFNRDKYNFPKDISERIQFGKYRTVPVMQFQDAKGNPLVVLVDSPDQTIHGLLSNRVLYKSFHFFSPLIDFAIGGWSMQVTLETVDIPVEYKFNMEVNSANKISRVSLKFIPEAELHSFLSKLL</sequence>